<evidence type="ECO:0000256" key="1">
    <source>
        <dbReference type="PIRSR" id="PIRSR605502-1"/>
    </source>
</evidence>
<dbReference type="STRING" id="70996.SE18_13635"/>
<dbReference type="Pfam" id="PF03747">
    <property type="entry name" value="ADP_ribosyl_GH"/>
    <property type="match status" value="1"/>
</dbReference>
<dbReference type="GO" id="GO:0046872">
    <property type="term" value="F:metal ion binding"/>
    <property type="evidence" value="ECO:0007669"/>
    <property type="project" value="UniProtKB-KW"/>
</dbReference>
<dbReference type="PANTHER" id="PTHR16222">
    <property type="entry name" value="ADP-RIBOSYLGLYCOHYDROLASE"/>
    <property type="match status" value="1"/>
</dbReference>
<protein>
    <recommendedName>
        <fullName evidence="4">Crystallin</fullName>
    </recommendedName>
</protein>
<organism evidence="2 3">
    <name type="scientific">Herpetosiphon geysericola</name>
    <dbReference type="NCBI Taxonomy" id="70996"/>
    <lineage>
        <taxon>Bacteria</taxon>
        <taxon>Bacillati</taxon>
        <taxon>Chloroflexota</taxon>
        <taxon>Chloroflexia</taxon>
        <taxon>Herpetosiphonales</taxon>
        <taxon>Herpetosiphonaceae</taxon>
        <taxon>Herpetosiphon</taxon>
    </lineage>
</organism>
<dbReference type="OrthoDB" id="9798107at2"/>
<dbReference type="EMBL" id="LGKP01000022">
    <property type="protein sequence ID" value="KPL85940.1"/>
    <property type="molecule type" value="Genomic_DNA"/>
</dbReference>
<feature type="binding site" evidence="1">
    <location>
        <position position="50"/>
    </location>
    <ligand>
        <name>Mg(2+)</name>
        <dbReference type="ChEBI" id="CHEBI:18420"/>
        <label>1</label>
    </ligand>
</feature>
<sequence>MTAAQQRMLAALKGLSVGEAYGQQLWQQVQTGLAVAEQPSLLPAPWLWTDATLMACSLVDHLWHYGTVHSAALAADFALRYTPIRDYGTAMHTLLAKPRDGAAVMSDAQNLFDGQGSFGVGAAMRAAPLGLFFAEAPLSQVAQQAQLSALTTHTNPEAVAGAVAVAVAGAILWRERDQPLRQPSAILNEIVQYLPSSSLEHRLALAAAMNDRQMWHHIALRLSNGYQHSAQAIVPWCLWCAVHYRDDYAAAIEQVCAAGGNVTSMAAIVGGLLAGTLGRDCIPPPWLRAREPLPHWFLASLGIETD</sequence>
<comment type="cofactor">
    <cofactor evidence="1">
        <name>Mg(2+)</name>
        <dbReference type="ChEBI" id="CHEBI:18420"/>
    </cofactor>
    <text evidence="1">Binds 2 magnesium ions per subunit.</text>
</comment>
<accession>A0A0P6Y9Q0</accession>
<evidence type="ECO:0000313" key="2">
    <source>
        <dbReference type="EMBL" id="KPL85940.1"/>
    </source>
</evidence>
<feature type="binding site" evidence="1">
    <location>
        <position position="49"/>
    </location>
    <ligand>
        <name>Mg(2+)</name>
        <dbReference type="ChEBI" id="CHEBI:18420"/>
        <label>1</label>
    </ligand>
</feature>
<keyword evidence="1" id="KW-0460">Magnesium</keyword>
<dbReference type="InterPro" id="IPR005502">
    <property type="entry name" value="Ribosyl_crysJ1"/>
</dbReference>
<dbReference type="RefSeq" id="WP_054535013.1">
    <property type="nucleotide sequence ID" value="NZ_LGKP01000022.1"/>
</dbReference>
<dbReference type="AlphaFoldDB" id="A0A0P6Y9Q0"/>
<dbReference type="PANTHER" id="PTHR16222:SF12">
    <property type="entry name" value="ADP-RIBOSYLGLYCOHYDROLASE-RELATED"/>
    <property type="match status" value="1"/>
</dbReference>
<gene>
    <name evidence="2" type="ORF">SE18_13635</name>
</gene>
<keyword evidence="1" id="KW-0479">Metal-binding</keyword>
<dbReference type="InterPro" id="IPR036705">
    <property type="entry name" value="Ribosyl_crysJ1_sf"/>
</dbReference>
<dbReference type="SUPFAM" id="SSF101478">
    <property type="entry name" value="ADP-ribosylglycohydrolase"/>
    <property type="match status" value="1"/>
</dbReference>
<proteinExistence type="predicted"/>
<feature type="binding site" evidence="1">
    <location>
        <position position="264"/>
    </location>
    <ligand>
        <name>Mg(2+)</name>
        <dbReference type="ChEBI" id="CHEBI:18420"/>
        <label>1</label>
    </ligand>
</feature>
<name>A0A0P6Y9Q0_9CHLR</name>
<evidence type="ECO:0000313" key="3">
    <source>
        <dbReference type="Proteomes" id="UP000050277"/>
    </source>
</evidence>
<comment type="caution">
    <text evidence="2">The sequence shown here is derived from an EMBL/GenBank/DDBJ whole genome shotgun (WGS) entry which is preliminary data.</text>
</comment>
<dbReference type="Gene3D" id="1.10.4080.10">
    <property type="entry name" value="ADP-ribosylation/Crystallin J1"/>
    <property type="match status" value="1"/>
</dbReference>
<keyword evidence="3" id="KW-1185">Reference proteome</keyword>
<dbReference type="InterPro" id="IPR050792">
    <property type="entry name" value="ADP-ribosylglycohydrolase"/>
</dbReference>
<evidence type="ECO:0008006" key="4">
    <source>
        <dbReference type="Google" id="ProtNLM"/>
    </source>
</evidence>
<dbReference type="Proteomes" id="UP000050277">
    <property type="component" value="Unassembled WGS sequence"/>
</dbReference>
<reference evidence="2 3" key="1">
    <citation type="submission" date="2015-07" db="EMBL/GenBank/DDBJ databases">
        <title>Whole genome sequence of Herpetosiphon geysericola DSM 7119.</title>
        <authorList>
            <person name="Hemp J."/>
            <person name="Ward L.M."/>
            <person name="Pace L.A."/>
            <person name="Fischer W.W."/>
        </authorList>
    </citation>
    <scope>NUCLEOTIDE SEQUENCE [LARGE SCALE GENOMIC DNA]</scope>
    <source>
        <strain evidence="2 3">DSM 7119</strain>
    </source>
</reference>